<dbReference type="EMBL" id="KN782887">
    <property type="protein sequence ID" value="KIH43785.1"/>
    <property type="molecule type" value="Genomic_DNA"/>
</dbReference>
<dbReference type="OrthoDB" id="283575at2759"/>
<dbReference type="AlphaFoldDB" id="A0A0C2FIF3"/>
<sequence>FNGRALDFPLDFNSSAGYNETIVFAVAKPIMFGTPSINFTCTAVNNDDPVDIHTQQGFLTIRQYPPAGERVMKVALTTVNNQ</sequence>
<dbReference type="EMBL" id="KN775941">
    <property type="protein sequence ID" value="KIH44731.1"/>
    <property type="molecule type" value="Genomic_DNA"/>
</dbReference>
<accession>A0A0C2FIF3</accession>
<proteinExistence type="predicted"/>
<protein>
    <recommendedName>
        <fullName evidence="4">ZP domain-containing protein</fullName>
    </recommendedName>
</protein>
<evidence type="ECO:0000313" key="1">
    <source>
        <dbReference type="EMBL" id="KIH43785.1"/>
    </source>
</evidence>
<gene>
    <name evidence="2" type="ORF">ANCDUO_25241</name>
    <name evidence="1" type="ORF">ANCDUO_26203</name>
</gene>
<organism evidence="2 3">
    <name type="scientific">Ancylostoma duodenale</name>
    <dbReference type="NCBI Taxonomy" id="51022"/>
    <lineage>
        <taxon>Eukaryota</taxon>
        <taxon>Metazoa</taxon>
        <taxon>Ecdysozoa</taxon>
        <taxon>Nematoda</taxon>
        <taxon>Chromadorea</taxon>
        <taxon>Rhabditida</taxon>
        <taxon>Rhabditina</taxon>
        <taxon>Rhabditomorpha</taxon>
        <taxon>Strongyloidea</taxon>
        <taxon>Ancylostomatidae</taxon>
        <taxon>Ancylostomatinae</taxon>
        <taxon>Ancylostoma</taxon>
    </lineage>
</organism>
<dbReference type="Gene3D" id="2.40.128.20">
    <property type="match status" value="1"/>
</dbReference>
<dbReference type="InterPro" id="IPR012674">
    <property type="entry name" value="Calycin"/>
</dbReference>
<feature type="non-terminal residue" evidence="2">
    <location>
        <position position="82"/>
    </location>
</feature>
<feature type="non-terminal residue" evidence="2">
    <location>
        <position position="1"/>
    </location>
</feature>
<keyword evidence="3" id="KW-1185">Reference proteome</keyword>
<evidence type="ECO:0000313" key="3">
    <source>
        <dbReference type="Proteomes" id="UP000054047"/>
    </source>
</evidence>
<name>A0A0C2FIF3_9BILA</name>
<reference evidence="2 3" key="1">
    <citation type="submission" date="2013-12" db="EMBL/GenBank/DDBJ databases">
        <title>Draft genome of the parsitic nematode Ancylostoma duodenale.</title>
        <authorList>
            <person name="Mitreva M."/>
        </authorList>
    </citation>
    <scope>NUCLEOTIDE SEQUENCE [LARGE SCALE GENOMIC DNA]</scope>
    <source>
        <strain evidence="2 3">Zhejiang</strain>
    </source>
</reference>
<dbReference type="Proteomes" id="UP000054047">
    <property type="component" value="Unassembled WGS sequence"/>
</dbReference>
<evidence type="ECO:0008006" key="4">
    <source>
        <dbReference type="Google" id="ProtNLM"/>
    </source>
</evidence>
<evidence type="ECO:0000313" key="2">
    <source>
        <dbReference type="EMBL" id="KIH44731.1"/>
    </source>
</evidence>